<gene>
    <name evidence="2" type="ORF">QQ91_002090</name>
</gene>
<dbReference type="Pfam" id="PF04994">
    <property type="entry name" value="TfoX_C"/>
    <property type="match status" value="1"/>
</dbReference>
<dbReference type="PANTHER" id="PTHR36121:SF1">
    <property type="entry name" value="PROTEIN SXY"/>
    <property type="match status" value="1"/>
</dbReference>
<reference evidence="2" key="1">
    <citation type="submission" date="2014-11" db="EMBL/GenBank/DDBJ databases">
        <authorList>
            <person name="Malar M.C."/>
            <person name="Sen D."/>
            <person name="Tripathy S."/>
        </authorList>
    </citation>
    <scope>NUCLEOTIDE SEQUENCE</scope>
    <source>
        <strain evidence="2">BDU141951</strain>
    </source>
</reference>
<dbReference type="Gene3D" id="1.10.150.20">
    <property type="entry name" value="5' to 3' exonuclease, C-terminal subdomain"/>
    <property type="match status" value="1"/>
</dbReference>
<sequence>MTQIRNVGKVSRQWLAEIEIYSLHELQACVSVAAFEMIRQRHPKVSLNLLWALEGAILDVDWRALSAAQKSALRWQLR</sequence>
<reference evidence="2" key="2">
    <citation type="journal article" date="2015" name="Genome Announc.">
        <title>Draft Genome Sequence of Filamentous Marine Cyanobacterium Lyngbya confervoides Strain BDU141951.</title>
        <authorList>
            <person name="Chandrababunaidu M.M."/>
            <person name="Sen D."/>
            <person name="Tripathy S."/>
        </authorList>
    </citation>
    <scope>NUCLEOTIDE SEQUENCE</scope>
    <source>
        <strain evidence="2">BDU141951</strain>
    </source>
</reference>
<comment type="caution">
    <text evidence="2">The sequence shown here is derived from an EMBL/GenBank/DDBJ whole genome shotgun (WGS) entry which is preliminary data.</text>
</comment>
<organism evidence="2">
    <name type="scientific">Lyngbya confervoides BDU141951</name>
    <dbReference type="NCBI Taxonomy" id="1574623"/>
    <lineage>
        <taxon>Bacteria</taxon>
        <taxon>Bacillati</taxon>
        <taxon>Cyanobacteriota</taxon>
        <taxon>Cyanophyceae</taxon>
        <taxon>Oscillatoriophycideae</taxon>
        <taxon>Oscillatoriales</taxon>
        <taxon>Microcoleaceae</taxon>
        <taxon>Lyngbya</taxon>
    </lineage>
</organism>
<protein>
    <submittedName>
        <fullName evidence="2">Competence protein TfoX</fullName>
    </submittedName>
</protein>
<name>A0A0C1YE01_9CYAN</name>
<dbReference type="AlphaFoldDB" id="A0A0C1YE01"/>
<proteinExistence type="predicted"/>
<dbReference type="InterPro" id="IPR007077">
    <property type="entry name" value="TfoX_C"/>
</dbReference>
<accession>A0A0C1YE01</accession>
<dbReference type="InterPro" id="IPR047525">
    <property type="entry name" value="TfoX-like"/>
</dbReference>
<feature type="domain" description="TfoX C-terminal" evidence="1">
    <location>
        <begin position="3"/>
        <end position="76"/>
    </location>
</feature>
<dbReference type="PANTHER" id="PTHR36121">
    <property type="entry name" value="PROTEIN SXY"/>
    <property type="match status" value="1"/>
</dbReference>
<dbReference type="EMBL" id="JTHE02000002">
    <property type="protein sequence ID" value="NEV65900.1"/>
    <property type="molecule type" value="Genomic_DNA"/>
</dbReference>
<evidence type="ECO:0000313" key="2">
    <source>
        <dbReference type="EMBL" id="NEV65900.1"/>
    </source>
</evidence>
<evidence type="ECO:0000259" key="1">
    <source>
        <dbReference type="Pfam" id="PF04994"/>
    </source>
</evidence>
<reference evidence="2" key="3">
    <citation type="submission" date="2020-02" db="EMBL/GenBank/DDBJ databases">
        <authorList>
            <person name="Sarangi A.N."/>
            <person name="Ghosh S."/>
            <person name="Mukherjee M."/>
            <person name="Tripathy S."/>
        </authorList>
    </citation>
    <scope>NUCLEOTIDE SEQUENCE</scope>
    <source>
        <strain evidence="2">BDU141951</strain>
    </source>
</reference>